<dbReference type="STRING" id="51670.SAMN04488557_3737"/>
<dbReference type="AlphaFoldDB" id="A0A1I7NVB0"/>
<gene>
    <name evidence="1" type="ORF">SAMN04488557_3737</name>
</gene>
<keyword evidence="2" id="KW-1185">Reference proteome</keyword>
<dbReference type="RefSeq" id="WP_092869271.1">
    <property type="nucleotide sequence ID" value="NZ_FPCH01000004.1"/>
</dbReference>
<dbReference type="Proteomes" id="UP000199423">
    <property type="component" value="Unassembled WGS sequence"/>
</dbReference>
<name>A0A1I7NVB0_9HYPH</name>
<evidence type="ECO:0000313" key="2">
    <source>
        <dbReference type="Proteomes" id="UP000199423"/>
    </source>
</evidence>
<proteinExistence type="predicted"/>
<organism evidence="1 2">
    <name type="scientific">Hyphomicrobium facile</name>
    <dbReference type="NCBI Taxonomy" id="51670"/>
    <lineage>
        <taxon>Bacteria</taxon>
        <taxon>Pseudomonadati</taxon>
        <taxon>Pseudomonadota</taxon>
        <taxon>Alphaproteobacteria</taxon>
        <taxon>Hyphomicrobiales</taxon>
        <taxon>Hyphomicrobiaceae</taxon>
        <taxon>Hyphomicrobium</taxon>
    </lineage>
</organism>
<sequence length="182" mass="19878">MQALPSIIPSDTETEYRAIETTLLETARGRWFLAEHGRRARRLDSALLEDAIKRLQSSLREPPALLGQLKAEIEAIKAKMAETRAALLARPAVDESILPSHAILKAAEDIHDIAWSLQANPFDPKGCEEIARNAGRLYAMSQSQAAQSNRVVSAASALETSANKLEGILESIMHELKVDDAA</sequence>
<accession>A0A1I7NVB0</accession>
<evidence type="ECO:0000313" key="1">
    <source>
        <dbReference type="EMBL" id="SFV38574.1"/>
    </source>
</evidence>
<reference evidence="2" key="1">
    <citation type="submission" date="2016-10" db="EMBL/GenBank/DDBJ databases">
        <authorList>
            <person name="Varghese N."/>
            <person name="Submissions S."/>
        </authorList>
    </citation>
    <scope>NUCLEOTIDE SEQUENCE [LARGE SCALE GENOMIC DNA]</scope>
    <source>
        <strain evidence="2">DSM 1565</strain>
    </source>
</reference>
<protein>
    <submittedName>
        <fullName evidence="1">Uncharacterized protein</fullName>
    </submittedName>
</protein>
<dbReference type="EMBL" id="FPCH01000004">
    <property type="protein sequence ID" value="SFV38574.1"/>
    <property type="molecule type" value="Genomic_DNA"/>
</dbReference>
<dbReference type="OrthoDB" id="7269965at2"/>